<keyword evidence="5 6" id="KW-0472">Membrane</keyword>
<proteinExistence type="predicted"/>
<dbReference type="SMART" id="SM00849">
    <property type="entry name" value="Lactamase_B"/>
    <property type="match status" value="1"/>
</dbReference>
<dbReference type="EMBL" id="FUKJ01000175">
    <property type="protein sequence ID" value="SJM92129.1"/>
    <property type="molecule type" value="Genomic_DNA"/>
</dbReference>
<comment type="subcellular location">
    <subcellularLocation>
        <location evidence="1">Cell membrane</location>
        <topology evidence="1">Multi-pass membrane protein</topology>
    </subcellularLocation>
</comment>
<protein>
    <submittedName>
        <fullName evidence="8">DNA internalization-related competence protein ComEC/Rec2</fullName>
    </submittedName>
</protein>
<dbReference type="GO" id="GO:0030420">
    <property type="term" value="P:establishment of competence for transformation"/>
    <property type="evidence" value="ECO:0007669"/>
    <property type="project" value="InterPro"/>
</dbReference>
<sequence length="753" mass="82432">MIFATLSFLAGLLFVQQFSMLPENPWLYSGIFAVAVIVWRRYWLCLCFSVGVLWAILFASVRLADQLPKQLESIEIPVKGYICELPEQNEKGVRFNFCITESSVPLPATIRLSWYDVEHPVKAGEHWAFTIKLKRPHGTLNPGAFDYERWLFTEGIGATGSVRKQPMPVLLSRDVAWSHVSIWRQAITDLLARALPNNPNLGLIKALTLGDGHSITQAQWDIFRKTGTTHLFVISGSHIGLVAGLVYLLTLKFWARTGLLAWSPQKTAAFASLLFGLLYSALAGFTVPTQRAMIMLAIAMTAIILQRNNRPFNTLAVAMMVILIVDPLAVLSPGFWLSFLAVALIIYTISARLKTPGTLLGTLKVNWATSLGLSPLLLVFFQQISLIAPIANFIAVPVIEVLVVPVALVATLLLPISSSLAVPLFWLVDTVLQGLIWVLVQLADLSFATLNHTAPSPWVFMFAVPAVLLLLAPIGMPARGLGIVMLLPLVFTKTQLPKTGHINMTVLDVGQGLAVAVQTASHWLIYDTGPKYNSGTDSGQTVLLPFLRSQQVDKLDTVMISHGDSDHIGGAETLLNSVPTAQVITSVPAQLSAYKPTACMAGQSWLWDEVKFTVLAPDHVFESDNDNSCVLRIDSKQGSVLLTGDIEAIAEQQLVSRYGEKLKANVLLAPHHGSKTSSTLAFLNAVAPDSIIIPAGYLNQFHHPHPDVLSRYQQSKAKIFNTAHSGAITINTENSGSWISTFRDTNGKYWNNE</sequence>
<keyword evidence="9" id="KW-1185">Reference proteome</keyword>
<dbReference type="NCBIfam" id="TIGR00361">
    <property type="entry name" value="ComEC_Rec2"/>
    <property type="match status" value="1"/>
</dbReference>
<dbReference type="InterPro" id="IPR052159">
    <property type="entry name" value="Competence_DNA_uptake"/>
</dbReference>
<dbReference type="CDD" id="cd07731">
    <property type="entry name" value="ComA-like_MBL-fold"/>
    <property type="match status" value="1"/>
</dbReference>
<dbReference type="GO" id="GO:0005886">
    <property type="term" value="C:plasma membrane"/>
    <property type="evidence" value="ECO:0007669"/>
    <property type="project" value="UniProtKB-SubCell"/>
</dbReference>
<dbReference type="NCBIfam" id="TIGR00360">
    <property type="entry name" value="ComEC_N-term"/>
    <property type="match status" value="1"/>
</dbReference>
<dbReference type="Gene3D" id="3.60.15.10">
    <property type="entry name" value="Ribonuclease Z/Hydroxyacylglutathione hydrolase-like"/>
    <property type="match status" value="1"/>
</dbReference>
<feature type="transmembrane region" description="Helical" evidence="6">
    <location>
        <begin position="41"/>
        <end position="61"/>
    </location>
</feature>
<keyword evidence="4 6" id="KW-1133">Transmembrane helix</keyword>
<dbReference type="RefSeq" id="WP_087146833.1">
    <property type="nucleotide sequence ID" value="NZ_FUKJ01000175.1"/>
</dbReference>
<dbReference type="AlphaFoldDB" id="A0A1R4H7F4"/>
<evidence type="ECO:0000256" key="5">
    <source>
        <dbReference type="ARBA" id="ARBA00023136"/>
    </source>
</evidence>
<dbReference type="InterPro" id="IPR004797">
    <property type="entry name" value="Competence_ComEC/Rec2"/>
</dbReference>
<feature type="transmembrane region" description="Helical" evidence="6">
    <location>
        <begin position="420"/>
        <end position="440"/>
    </location>
</feature>
<keyword evidence="2" id="KW-1003">Cell membrane</keyword>
<organism evidence="8 9">
    <name type="scientific">Crenothrix polyspora</name>
    <dbReference type="NCBI Taxonomy" id="360316"/>
    <lineage>
        <taxon>Bacteria</taxon>
        <taxon>Pseudomonadati</taxon>
        <taxon>Pseudomonadota</taxon>
        <taxon>Gammaproteobacteria</taxon>
        <taxon>Methylococcales</taxon>
        <taxon>Crenotrichaceae</taxon>
        <taxon>Crenothrix</taxon>
    </lineage>
</organism>
<dbReference type="PANTHER" id="PTHR30619">
    <property type="entry name" value="DNA INTERNALIZATION/COMPETENCE PROTEIN COMEC/REC2"/>
    <property type="match status" value="1"/>
</dbReference>
<dbReference type="Pfam" id="PF13567">
    <property type="entry name" value="DUF4131"/>
    <property type="match status" value="1"/>
</dbReference>
<dbReference type="InterPro" id="IPR036866">
    <property type="entry name" value="RibonucZ/Hydroxyglut_hydro"/>
</dbReference>
<gene>
    <name evidence="8" type="ORF">CRENPOLYSF2_2560004</name>
</gene>
<evidence type="ECO:0000256" key="4">
    <source>
        <dbReference type="ARBA" id="ARBA00022989"/>
    </source>
</evidence>
<evidence type="ECO:0000313" key="9">
    <source>
        <dbReference type="Proteomes" id="UP000195442"/>
    </source>
</evidence>
<feature type="domain" description="Metallo-beta-lactamase" evidence="7">
    <location>
        <begin position="511"/>
        <end position="697"/>
    </location>
</feature>
<dbReference type="InterPro" id="IPR025405">
    <property type="entry name" value="DUF4131"/>
</dbReference>
<reference evidence="9" key="1">
    <citation type="submission" date="2017-02" db="EMBL/GenBank/DDBJ databases">
        <authorList>
            <person name="Daims H."/>
        </authorList>
    </citation>
    <scope>NUCLEOTIDE SEQUENCE [LARGE SCALE GENOMIC DNA]</scope>
</reference>
<feature type="transmembrane region" description="Helical" evidence="6">
    <location>
        <begin position="365"/>
        <end position="384"/>
    </location>
</feature>
<feature type="transmembrane region" description="Helical" evidence="6">
    <location>
        <begin position="335"/>
        <end position="353"/>
    </location>
</feature>
<dbReference type="PANTHER" id="PTHR30619:SF1">
    <property type="entry name" value="RECOMBINATION PROTEIN 2"/>
    <property type="match status" value="1"/>
</dbReference>
<dbReference type="Proteomes" id="UP000195442">
    <property type="component" value="Unassembled WGS sequence"/>
</dbReference>
<evidence type="ECO:0000256" key="6">
    <source>
        <dbReference type="SAM" id="Phobius"/>
    </source>
</evidence>
<dbReference type="Pfam" id="PF00753">
    <property type="entry name" value="Lactamase_B"/>
    <property type="match status" value="1"/>
</dbReference>
<evidence type="ECO:0000256" key="3">
    <source>
        <dbReference type="ARBA" id="ARBA00022692"/>
    </source>
</evidence>
<feature type="transmembrane region" description="Helical" evidence="6">
    <location>
        <begin position="267"/>
        <end position="289"/>
    </location>
</feature>
<evidence type="ECO:0000256" key="1">
    <source>
        <dbReference type="ARBA" id="ARBA00004651"/>
    </source>
</evidence>
<accession>A0A1R4H7F4</accession>
<dbReference type="SUPFAM" id="SSF56281">
    <property type="entry name" value="Metallo-hydrolase/oxidoreductase"/>
    <property type="match status" value="1"/>
</dbReference>
<dbReference type="InterPro" id="IPR001279">
    <property type="entry name" value="Metallo-B-lactamas"/>
</dbReference>
<evidence type="ECO:0000313" key="8">
    <source>
        <dbReference type="EMBL" id="SJM92129.1"/>
    </source>
</evidence>
<evidence type="ECO:0000259" key="7">
    <source>
        <dbReference type="SMART" id="SM00849"/>
    </source>
</evidence>
<dbReference type="OrthoDB" id="9761531at2"/>
<dbReference type="Pfam" id="PF03772">
    <property type="entry name" value="Competence"/>
    <property type="match status" value="1"/>
</dbReference>
<feature type="transmembrane region" description="Helical" evidence="6">
    <location>
        <begin position="231"/>
        <end position="255"/>
    </location>
</feature>
<name>A0A1R4H7F4_9GAMM</name>
<feature type="transmembrane region" description="Helical" evidence="6">
    <location>
        <begin position="460"/>
        <end position="491"/>
    </location>
</feature>
<feature type="transmembrane region" description="Helical" evidence="6">
    <location>
        <begin position="390"/>
        <end position="413"/>
    </location>
</feature>
<evidence type="ECO:0000256" key="2">
    <source>
        <dbReference type="ARBA" id="ARBA00022475"/>
    </source>
</evidence>
<keyword evidence="3 6" id="KW-0812">Transmembrane</keyword>
<dbReference type="InterPro" id="IPR004477">
    <property type="entry name" value="ComEC_N"/>
</dbReference>
<dbReference type="InterPro" id="IPR035681">
    <property type="entry name" value="ComA-like_MBL"/>
</dbReference>